<dbReference type="InterPro" id="IPR044526">
    <property type="entry name" value="NAKR1-3"/>
</dbReference>
<dbReference type="Proteomes" id="UP001374535">
    <property type="component" value="Chromosome 10"/>
</dbReference>
<organism evidence="2 3">
    <name type="scientific">Vigna mungo</name>
    <name type="common">Black gram</name>
    <name type="synonym">Phaseolus mungo</name>
    <dbReference type="NCBI Taxonomy" id="3915"/>
    <lineage>
        <taxon>Eukaryota</taxon>
        <taxon>Viridiplantae</taxon>
        <taxon>Streptophyta</taxon>
        <taxon>Embryophyta</taxon>
        <taxon>Tracheophyta</taxon>
        <taxon>Spermatophyta</taxon>
        <taxon>Magnoliopsida</taxon>
        <taxon>eudicotyledons</taxon>
        <taxon>Gunneridae</taxon>
        <taxon>Pentapetalae</taxon>
        <taxon>rosids</taxon>
        <taxon>fabids</taxon>
        <taxon>Fabales</taxon>
        <taxon>Fabaceae</taxon>
        <taxon>Papilionoideae</taxon>
        <taxon>50 kb inversion clade</taxon>
        <taxon>NPAAA clade</taxon>
        <taxon>indigoferoid/millettioid clade</taxon>
        <taxon>Phaseoleae</taxon>
        <taxon>Vigna</taxon>
    </lineage>
</organism>
<dbReference type="InterPro" id="IPR006121">
    <property type="entry name" value="HMA_dom"/>
</dbReference>
<evidence type="ECO:0000259" key="1">
    <source>
        <dbReference type="PROSITE" id="PS50846"/>
    </source>
</evidence>
<dbReference type="SUPFAM" id="SSF55008">
    <property type="entry name" value="HMA, heavy metal-associated domain"/>
    <property type="match status" value="1"/>
</dbReference>
<dbReference type="Pfam" id="PF00403">
    <property type="entry name" value="HMA"/>
    <property type="match status" value="1"/>
</dbReference>
<sequence length="171" mass="18982">MMSLKNTRRTMRNGFMCPSEASTAVWSVVVPRSRSKIHKRSVSLDDTRLINCSSYSKLVHSATATFNSAAHKKCDSLSSANIQQRSQDQDNGSSQLHKTTEDHIFQVVVMRVAIHCEGCAGKVKKHLSKMEGVTSFSVDVESKRVTVMGYVSPVGVLQSISKVKRAEFWNC</sequence>
<evidence type="ECO:0000313" key="3">
    <source>
        <dbReference type="Proteomes" id="UP001374535"/>
    </source>
</evidence>
<dbReference type="AlphaFoldDB" id="A0AAQ3MM19"/>
<dbReference type="InterPro" id="IPR036163">
    <property type="entry name" value="HMA_dom_sf"/>
</dbReference>
<dbReference type="CDD" id="cd00371">
    <property type="entry name" value="HMA"/>
    <property type="match status" value="1"/>
</dbReference>
<dbReference type="GO" id="GO:0046872">
    <property type="term" value="F:metal ion binding"/>
    <property type="evidence" value="ECO:0007669"/>
    <property type="project" value="InterPro"/>
</dbReference>
<name>A0AAQ3MM19_VIGMU</name>
<reference evidence="2 3" key="1">
    <citation type="journal article" date="2023" name="Life. Sci Alliance">
        <title>Evolutionary insights into 3D genome organization and epigenetic landscape of Vigna mungo.</title>
        <authorList>
            <person name="Junaid A."/>
            <person name="Singh B."/>
            <person name="Bhatia S."/>
        </authorList>
    </citation>
    <scope>NUCLEOTIDE SEQUENCE [LARGE SCALE GENOMIC DNA]</scope>
    <source>
        <strain evidence="2">Urdbean</strain>
    </source>
</reference>
<feature type="domain" description="HMA" evidence="1">
    <location>
        <begin position="105"/>
        <end position="171"/>
    </location>
</feature>
<gene>
    <name evidence="2" type="ORF">V8G54_032514</name>
</gene>
<keyword evidence="3" id="KW-1185">Reference proteome</keyword>
<dbReference type="Gene3D" id="3.30.70.100">
    <property type="match status" value="1"/>
</dbReference>
<dbReference type="PANTHER" id="PTHR46119:SF8">
    <property type="entry name" value="OS08G0405700 PROTEIN"/>
    <property type="match status" value="1"/>
</dbReference>
<dbReference type="PROSITE" id="PS50846">
    <property type="entry name" value="HMA_2"/>
    <property type="match status" value="1"/>
</dbReference>
<evidence type="ECO:0000313" key="2">
    <source>
        <dbReference type="EMBL" id="WVY93426.1"/>
    </source>
</evidence>
<dbReference type="EMBL" id="CP144691">
    <property type="protein sequence ID" value="WVY93426.1"/>
    <property type="molecule type" value="Genomic_DNA"/>
</dbReference>
<accession>A0AAQ3MM19</accession>
<dbReference type="PANTHER" id="PTHR46119">
    <property type="entry name" value="OS08G0405700 PROTEIN"/>
    <property type="match status" value="1"/>
</dbReference>
<proteinExistence type="predicted"/>
<protein>
    <recommendedName>
        <fullName evidence="1">HMA domain-containing protein</fullName>
    </recommendedName>
</protein>